<dbReference type="OrthoDB" id="15952at10239"/>
<keyword evidence="2" id="KW-0597">Phosphoprotein</keyword>
<evidence type="ECO:0000259" key="5">
    <source>
        <dbReference type="Pfam" id="PF14313"/>
    </source>
</evidence>
<feature type="region of interest" description="Disordered" evidence="4">
    <location>
        <begin position="331"/>
        <end position="355"/>
    </location>
</feature>
<feature type="compositionally biased region" description="Basic and acidic residues" evidence="4">
    <location>
        <begin position="341"/>
        <end position="350"/>
    </location>
</feature>
<evidence type="ECO:0000256" key="3">
    <source>
        <dbReference type="ARBA" id="ARBA00022953"/>
    </source>
</evidence>
<keyword evidence="3" id="KW-0693">Viral RNA replication</keyword>
<dbReference type="KEGG" id="vg:37627225"/>
<feature type="compositionally biased region" description="Basic and acidic residues" evidence="4">
    <location>
        <begin position="115"/>
        <end position="142"/>
    </location>
</feature>
<reference evidence="6 7" key="1">
    <citation type="journal article" date="2008" name="Virus Res.">
        <title>Complete sequence of the genome of avian paramyxovirus type 2 (strain Yucaipa) and comparison with other paramyxoviruses.</title>
        <authorList>
            <person name="Subbiah M."/>
            <person name="Xiao S."/>
            <person name="Collins P.L."/>
            <person name="Samal S.K."/>
        </authorList>
    </citation>
    <scope>NUCLEOTIDE SEQUENCE [LARGE SCALE GENOMIC DNA]</scope>
    <source>
        <strain evidence="6">APMV-2/Chicken/California/Yucaipa/56</strain>
    </source>
</reference>
<evidence type="ECO:0000313" key="6">
    <source>
        <dbReference type="EMBL" id="ACA49105.1"/>
    </source>
</evidence>
<dbReference type="InterPro" id="IPR025909">
    <property type="entry name" value="Soyouz_module"/>
</dbReference>
<sequence>MEFTDDAEIAELLDLGTSVIQELQRAEVKGPQTTGKPKVPPGNTKSLATLWEHETSTQGSALGTPENNTQAPDDNNAGADTPATTDVHRTLDTIDTDTPPEGSKPSSTNSQPGDDLDKALSKLEARAKLGPDRARQVKKGKEIGSSTGTREAASHHMEGSRQSEPGAGSRAQPQGHGDRDTGGSTHSSLEMGDWKSQAGATQSALPLEASPGEKSAHVELAQNPAFYAGNPTDAIMGLTKKVNDLETKLAEVLRLLGILPGIKNEISQLKATVALMSNQIASIQILDPGNAGVKSLNEMKALSKAASIVVAGPGVLPPEVTEGGLIAKDELARPIPIQPQRDSKPKDDPHTSPNDVLAVRAMIDTLVDDEKKRKRLNQALDKAKTKDDVLRVKRQIYNA</sequence>
<feature type="region of interest" description="Disordered" evidence="4">
    <location>
        <begin position="24"/>
        <end position="214"/>
    </location>
</feature>
<evidence type="ECO:0000313" key="7">
    <source>
        <dbReference type="Proteomes" id="UP000153735"/>
    </source>
</evidence>
<evidence type="ECO:0000256" key="1">
    <source>
        <dbReference type="ARBA" id="ARBA00020572"/>
    </source>
</evidence>
<dbReference type="RefSeq" id="YP_009513214.1">
    <property type="nucleotide sequence ID" value="NC_039230.1"/>
</dbReference>
<dbReference type="Pfam" id="PF14313">
    <property type="entry name" value="Soyouz_module"/>
    <property type="match status" value="1"/>
</dbReference>
<keyword evidence="7" id="KW-1185">Reference proteome</keyword>
<evidence type="ECO:0000256" key="2">
    <source>
        <dbReference type="ARBA" id="ARBA00022553"/>
    </source>
</evidence>
<dbReference type="Gene3D" id="1.20.5.300">
    <property type="match status" value="1"/>
</dbReference>
<organism evidence="6 7">
    <name type="scientific">avian paramyxovirus 2</name>
    <dbReference type="NCBI Taxonomy" id="2560313"/>
    <lineage>
        <taxon>Viruses</taxon>
        <taxon>Riboviria</taxon>
        <taxon>Orthornavirae</taxon>
        <taxon>Negarnaviricota</taxon>
        <taxon>Haploviricotina</taxon>
        <taxon>Monjiviricetes</taxon>
        <taxon>Mononegavirales</taxon>
        <taxon>Paramyxoviridae</taxon>
        <taxon>Avulavirinae</taxon>
        <taxon>Metaavulavirus</taxon>
        <taxon>Metaavulavirus procarduelis</taxon>
        <taxon>Metaavulavirus yucaipaense</taxon>
    </lineage>
</organism>
<feature type="compositionally biased region" description="Polar residues" evidence="4">
    <location>
        <begin position="56"/>
        <end position="73"/>
    </location>
</feature>
<name>B4Y564_9MONO</name>
<evidence type="ECO:0000256" key="4">
    <source>
        <dbReference type="SAM" id="MobiDB-lite"/>
    </source>
</evidence>
<dbReference type="InterPro" id="IPR004897">
    <property type="entry name" value="P/V_Pprotein_paramyxoviral"/>
</dbReference>
<dbReference type="EMBL" id="EU338414">
    <property type="protein sequence ID" value="ACA49105.1"/>
    <property type="molecule type" value="Viral_cRNA"/>
</dbReference>
<feature type="domain" description="Phosphoprotein P soyouz module" evidence="5">
    <location>
        <begin position="1"/>
        <end position="58"/>
    </location>
</feature>
<proteinExistence type="predicted"/>
<gene>
    <name evidence="6" type="primary">P</name>
</gene>
<dbReference type="Proteomes" id="UP000153735">
    <property type="component" value="Segment"/>
</dbReference>
<protein>
    <recommendedName>
        <fullName evidence="1">Phosphoprotein</fullName>
    </recommendedName>
</protein>
<dbReference type="Pfam" id="PF03210">
    <property type="entry name" value="Paramyx_P_V_C"/>
    <property type="match status" value="1"/>
</dbReference>
<accession>B4Y564</accession>
<dbReference type="GeneID" id="37627225"/>
<feature type="compositionally biased region" description="Basic and acidic residues" evidence="4">
    <location>
        <begin position="152"/>
        <end position="161"/>
    </location>
</feature>